<keyword evidence="3" id="KW-1185">Reference proteome</keyword>
<evidence type="ECO:0000259" key="1">
    <source>
        <dbReference type="Pfam" id="PF13280"/>
    </source>
</evidence>
<dbReference type="InterPro" id="IPR026881">
    <property type="entry name" value="WYL_dom"/>
</dbReference>
<dbReference type="OrthoDB" id="2112405at2"/>
<gene>
    <name evidence="2" type="ORF">CFK40_15925</name>
</gene>
<accession>A0A221MFI5</accession>
<dbReference type="EMBL" id="CP022437">
    <property type="protein sequence ID" value="ASN06401.1"/>
    <property type="molecule type" value="Genomic_DNA"/>
</dbReference>
<dbReference type="PROSITE" id="PS52050">
    <property type="entry name" value="WYL"/>
    <property type="match status" value="1"/>
</dbReference>
<dbReference type="Pfam" id="PF13280">
    <property type="entry name" value="WYL"/>
    <property type="match status" value="1"/>
</dbReference>
<evidence type="ECO:0000313" key="2">
    <source>
        <dbReference type="EMBL" id="ASN06401.1"/>
    </source>
</evidence>
<dbReference type="RefSeq" id="WP_089533399.1">
    <property type="nucleotide sequence ID" value="NZ_CP022437.1"/>
</dbReference>
<reference evidence="2 3" key="1">
    <citation type="journal article" date="2003" name="Int. J. Syst. Evol. Microbiol.">
        <title>Virgibacillus carmonensis sp. nov., Virgibacillus necropolis sp. nov. and Virgibacillus picturae sp. nov., three novel species isolated from deteriorated mural paintings, transfer of the species of the genus salibacillus to Virgibacillus, as Virgibacillus marismortui comb. nov. and Virgibacillus salexigens comb. nov., and emended description of the genus Virgibacillus.</title>
        <authorList>
            <person name="Heyrman J."/>
            <person name="Logan N.A."/>
            <person name="Busse H.J."/>
            <person name="Balcaen A."/>
            <person name="Lebbe L."/>
            <person name="Rodriguez-Diaz M."/>
            <person name="Swings J."/>
            <person name="De Vos P."/>
        </authorList>
    </citation>
    <scope>NUCLEOTIDE SEQUENCE [LARGE SCALE GENOMIC DNA]</scope>
    <source>
        <strain evidence="2 3">LMG 19488</strain>
    </source>
</reference>
<evidence type="ECO:0000313" key="3">
    <source>
        <dbReference type="Proteomes" id="UP000204391"/>
    </source>
</evidence>
<protein>
    <recommendedName>
        <fullName evidence="1">WYL domain-containing protein</fullName>
    </recommendedName>
</protein>
<name>A0A221MFI5_9BACI</name>
<dbReference type="Proteomes" id="UP000204391">
    <property type="component" value="Chromosome"/>
</dbReference>
<sequence>MKNMLIRSIQSKEKIEMIYLSKDNQASQRIIRALKINDEMILAYCYTRRKVRTFKLENILSVGLVKKRMGA</sequence>
<proteinExistence type="predicted"/>
<dbReference type="KEGG" id="vne:CFK40_15925"/>
<organism evidence="2 3">
    <name type="scientific">Virgibacillus necropolis</name>
    <dbReference type="NCBI Taxonomy" id="163877"/>
    <lineage>
        <taxon>Bacteria</taxon>
        <taxon>Bacillati</taxon>
        <taxon>Bacillota</taxon>
        <taxon>Bacilli</taxon>
        <taxon>Bacillales</taxon>
        <taxon>Bacillaceae</taxon>
        <taxon>Virgibacillus</taxon>
    </lineage>
</organism>
<dbReference type="AlphaFoldDB" id="A0A221MFI5"/>
<feature type="domain" description="WYL" evidence="1">
    <location>
        <begin position="4"/>
        <end position="62"/>
    </location>
</feature>